<comment type="caution">
    <text evidence="2">The sequence shown here is derived from an EMBL/GenBank/DDBJ whole genome shotgun (WGS) entry which is preliminary data.</text>
</comment>
<dbReference type="AlphaFoldDB" id="A0A813T6Z8"/>
<keyword evidence="1" id="KW-0472">Membrane</keyword>
<feature type="transmembrane region" description="Helical" evidence="1">
    <location>
        <begin position="20"/>
        <end position="48"/>
    </location>
</feature>
<evidence type="ECO:0000256" key="1">
    <source>
        <dbReference type="SAM" id="Phobius"/>
    </source>
</evidence>
<sequence>MISSKRQTVKSIKYWLQIIILSLTMFVFIDFTFLMASIIVLSIISLYIENKSVPKILILTFDEAQSKVNSSIQYALEQQLKPNIISSLQLDNPINIIEKNGSIQVKFLLNNYVLTVSTAKSNYFATLDETNTQISASQNDGPVPLAGAITMYPELIRTKKYLGEAVLKYSNSTIQVIVDFLINFSTSCDNQLINKLKNLTNTQIHIRPVNITDGQVSILKGDIYVLYDYSLTTQVIANFTGTIIHTIPSTLTIAY</sequence>
<reference evidence="2" key="1">
    <citation type="submission" date="2021-02" db="EMBL/GenBank/DDBJ databases">
        <authorList>
            <person name="Nowell W R."/>
        </authorList>
    </citation>
    <scope>NUCLEOTIDE SEQUENCE</scope>
</reference>
<evidence type="ECO:0000313" key="3">
    <source>
        <dbReference type="Proteomes" id="UP000663882"/>
    </source>
</evidence>
<name>A0A813T6Z8_9BILA</name>
<keyword evidence="1" id="KW-1133">Transmembrane helix</keyword>
<dbReference type="Proteomes" id="UP000663882">
    <property type="component" value="Unassembled WGS sequence"/>
</dbReference>
<gene>
    <name evidence="2" type="ORF">RFH988_LOCUS4367</name>
</gene>
<dbReference type="EMBL" id="CAJNOO010000113">
    <property type="protein sequence ID" value="CAF0809770.1"/>
    <property type="molecule type" value="Genomic_DNA"/>
</dbReference>
<protein>
    <submittedName>
        <fullName evidence="2">Uncharacterized protein</fullName>
    </submittedName>
</protein>
<dbReference type="OrthoDB" id="10016926at2759"/>
<evidence type="ECO:0000313" key="2">
    <source>
        <dbReference type="EMBL" id="CAF0809770.1"/>
    </source>
</evidence>
<accession>A0A813T6Z8</accession>
<organism evidence="2 3">
    <name type="scientific">Rotaria sordida</name>
    <dbReference type="NCBI Taxonomy" id="392033"/>
    <lineage>
        <taxon>Eukaryota</taxon>
        <taxon>Metazoa</taxon>
        <taxon>Spiralia</taxon>
        <taxon>Gnathifera</taxon>
        <taxon>Rotifera</taxon>
        <taxon>Eurotatoria</taxon>
        <taxon>Bdelloidea</taxon>
        <taxon>Philodinida</taxon>
        <taxon>Philodinidae</taxon>
        <taxon>Rotaria</taxon>
    </lineage>
</organism>
<keyword evidence="1" id="KW-0812">Transmembrane</keyword>
<proteinExistence type="predicted"/>